<dbReference type="SUPFAM" id="SSF51905">
    <property type="entry name" value="FAD/NAD(P)-binding domain"/>
    <property type="match status" value="1"/>
</dbReference>
<comment type="cofactor">
    <cofactor evidence="1">
        <name>FAD</name>
        <dbReference type="ChEBI" id="CHEBI:57692"/>
    </cofactor>
</comment>
<reference evidence="8 9" key="1">
    <citation type="submission" date="2019-09" db="EMBL/GenBank/DDBJ databases">
        <title>Genome sequence of Rhodovastum atsumiense, a diverse member of the Acetobacteraceae family of non-sulfur purple photosynthetic bacteria.</title>
        <authorList>
            <person name="Meyer T."/>
            <person name="Kyndt J."/>
        </authorList>
    </citation>
    <scope>NUCLEOTIDE SEQUENCE [LARGE SCALE GENOMIC DNA]</scope>
    <source>
        <strain evidence="8 9">DSM 21279</strain>
    </source>
</reference>
<organism evidence="8 9">
    <name type="scientific">Rhodovastum atsumiense</name>
    <dbReference type="NCBI Taxonomy" id="504468"/>
    <lineage>
        <taxon>Bacteria</taxon>
        <taxon>Pseudomonadati</taxon>
        <taxon>Pseudomonadota</taxon>
        <taxon>Alphaproteobacteria</taxon>
        <taxon>Acetobacterales</taxon>
        <taxon>Acetobacteraceae</taxon>
        <taxon>Rhodovastum</taxon>
    </lineage>
</organism>
<dbReference type="OrthoDB" id="9798604at2"/>
<dbReference type="Gene3D" id="3.50.50.60">
    <property type="entry name" value="FAD/NAD(P)-binding domain"/>
    <property type="match status" value="2"/>
</dbReference>
<evidence type="ECO:0000259" key="7">
    <source>
        <dbReference type="Pfam" id="PF05199"/>
    </source>
</evidence>
<dbReference type="Pfam" id="PF00732">
    <property type="entry name" value="GMC_oxred_N"/>
    <property type="match status" value="1"/>
</dbReference>
<feature type="domain" description="Glucose-methanol-choline oxidoreductase C-terminal" evidence="7">
    <location>
        <begin position="471"/>
        <end position="528"/>
    </location>
</feature>
<dbReference type="GO" id="GO:0050660">
    <property type="term" value="F:flavin adenine dinucleotide binding"/>
    <property type="evidence" value="ECO:0007669"/>
    <property type="project" value="InterPro"/>
</dbReference>
<evidence type="ECO:0000256" key="3">
    <source>
        <dbReference type="ARBA" id="ARBA00022630"/>
    </source>
</evidence>
<gene>
    <name evidence="8" type="ORF">F1189_29785</name>
</gene>
<dbReference type="Proteomes" id="UP000325255">
    <property type="component" value="Unassembled WGS sequence"/>
</dbReference>
<dbReference type="InterPro" id="IPR036188">
    <property type="entry name" value="FAD/NAD-bd_sf"/>
</dbReference>
<sequence>MRPEADMLADRNCGAAMSRSAPAVIDDPDLWDVVVIGTGMGGATLGWRLASQRVKILFLEKGRLEVLAGRPAAESSPDPETRLRQGRWPDNLDMVVNGRVVPLQGMRGCGVGGSTLLYAALLERLESHDFGLTLSMPHPTGGWPVSMAEMEPYYELAEQLFRVSGTRDPLAGEVPLRLKEPRQSTRLDAQLINDLETAGLHPYRCHVGIAYTEGCDECLGHACPRQCKSDAKRLCVEPAVRHFGAALRTECEVRFIEADSAQAQALIYVQGGVHRRVRARIFVLAAGALETPLILLRSANTYHPQGLANSSGMVGRNLMFHVVNWLALWPSRWVREAATGKAISARDFYRSGTLRGGVLQSVARKVYSGDILAVFQARLDRSRLREFPGRKALLRILAKGIERLAGNASILALLVEDLPYPENRIELDLAGRPRLTYDIPQELVQRNTYFRKEVSKRLRHNRHFWLNANIELNEGHACGTCRFGTDPKASVLDADCRAHDVANLYVVDASFMPTSGGVNPGLTIAANALRVADVIVRALADPSYSRNGRNSAAGVA</sequence>
<dbReference type="EMBL" id="VWPK01000092">
    <property type="protein sequence ID" value="KAA5608281.1"/>
    <property type="molecule type" value="Genomic_DNA"/>
</dbReference>
<accession>A0A5M6IJ58</accession>
<name>A0A5M6IJ58_9PROT</name>
<protein>
    <submittedName>
        <fullName evidence="8">GMC family oxidoreductase</fullName>
    </submittedName>
</protein>
<keyword evidence="3" id="KW-0285">Flavoprotein</keyword>
<evidence type="ECO:0000256" key="2">
    <source>
        <dbReference type="ARBA" id="ARBA00010790"/>
    </source>
</evidence>
<feature type="domain" description="Glucose-methanol-choline oxidoreductase N-terminal" evidence="6">
    <location>
        <begin position="145"/>
        <end position="323"/>
    </location>
</feature>
<dbReference type="InterPro" id="IPR000172">
    <property type="entry name" value="GMC_OxRdtase_N"/>
</dbReference>
<evidence type="ECO:0000313" key="8">
    <source>
        <dbReference type="EMBL" id="KAA5608281.1"/>
    </source>
</evidence>
<proteinExistence type="inferred from homology"/>
<comment type="caution">
    <text evidence="8">The sequence shown here is derived from an EMBL/GenBank/DDBJ whole genome shotgun (WGS) entry which is preliminary data.</text>
</comment>
<dbReference type="PANTHER" id="PTHR42784:SF1">
    <property type="entry name" value="PYRANOSE 2-OXIDASE"/>
    <property type="match status" value="1"/>
</dbReference>
<evidence type="ECO:0000259" key="6">
    <source>
        <dbReference type="Pfam" id="PF00732"/>
    </source>
</evidence>
<keyword evidence="4" id="KW-0274">FAD</keyword>
<evidence type="ECO:0000313" key="9">
    <source>
        <dbReference type="Proteomes" id="UP000325255"/>
    </source>
</evidence>
<dbReference type="InterPro" id="IPR007867">
    <property type="entry name" value="GMC_OxRtase_C"/>
</dbReference>
<dbReference type="Pfam" id="PF05199">
    <property type="entry name" value="GMC_oxred_C"/>
    <property type="match status" value="1"/>
</dbReference>
<dbReference type="PANTHER" id="PTHR42784">
    <property type="entry name" value="PYRANOSE 2-OXIDASE"/>
    <property type="match status" value="1"/>
</dbReference>
<keyword evidence="9" id="KW-1185">Reference proteome</keyword>
<dbReference type="AlphaFoldDB" id="A0A5M6IJ58"/>
<evidence type="ECO:0000256" key="1">
    <source>
        <dbReference type="ARBA" id="ARBA00001974"/>
    </source>
</evidence>
<keyword evidence="5" id="KW-0560">Oxidoreductase</keyword>
<comment type="similarity">
    <text evidence="2">Belongs to the GMC oxidoreductase family.</text>
</comment>
<dbReference type="GO" id="GO:0016614">
    <property type="term" value="F:oxidoreductase activity, acting on CH-OH group of donors"/>
    <property type="evidence" value="ECO:0007669"/>
    <property type="project" value="InterPro"/>
</dbReference>
<dbReference type="InterPro" id="IPR051473">
    <property type="entry name" value="P2Ox-like"/>
</dbReference>
<evidence type="ECO:0000256" key="4">
    <source>
        <dbReference type="ARBA" id="ARBA00022827"/>
    </source>
</evidence>
<evidence type="ECO:0000256" key="5">
    <source>
        <dbReference type="ARBA" id="ARBA00023002"/>
    </source>
</evidence>